<protein>
    <submittedName>
        <fullName evidence="2">Uncharacterized protein</fullName>
    </submittedName>
</protein>
<evidence type="ECO:0000313" key="3">
    <source>
        <dbReference type="Proteomes" id="UP000510822"/>
    </source>
</evidence>
<dbReference type="SUPFAM" id="SSF48452">
    <property type="entry name" value="TPR-like"/>
    <property type="match status" value="1"/>
</dbReference>
<organism evidence="2 3">
    <name type="scientific">Chitinibacter fontanus</name>
    <dbReference type="NCBI Taxonomy" id="1737446"/>
    <lineage>
        <taxon>Bacteria</taxon>
        <taxon>Pseudomonadati</taxon>
        <taxon>Pseudomonadota</taxon>
        <taxon>Betaproteobacteria</taxon>
        <taxon>Neisseriales</taxon>
        <taxon>Chitinibacteraceae</taxon>
        <taxon>Chitinibacter</taxon>
    </lineage>
</organism>
<dbReference type="KEGG" id="cfon:HZU75_15335"/>
<dbReference type="AlphaFoldDB" id="A0A7D5Z936"/>
<feature type="chain" id="PRO_5028880376" evidence="1">
    <location>
        <begin position="20"/>
        <end position="248"/>
    </location>
</feature>
<name>A0A7D5Z936_9NEIS</name>
<sequence length="248" mass="27545">MKKNCLLALILVLSPLVQANEDLSADEQRAATRTSLASEYYRRGAYAVAIEEGKKALESVPNYAQALNVLAVSYVALKDDAKGRMYFEQAVKAAPKDSDINQNFGAFLCERGDYKAGLARYDIVLSNTLYATPELTLIAAANCSLQAGDRALARQYFDRASKQRTNNLSVKFQVANYLLSEGELAQAKQLFIEVLRAVSKAPPELLWLGVRIERKIGNKEAELRYANELKRNHPDSVEATKLMTGQYD</sequence>
<feature type="signal peptide" evidence="1">
    <location>
        <begin position="1"/>
        <end position="19"/>
    </location>
</feature>
<evidence type="ECO:0000313" key="2">
    <source>
        <dbReference type="EMBL" id="QLI82783.1"/>
    </source>
</evidence>
<reference evidence="2 3" key="1">
    <citation type="journal article" date="2016" name="Int. J. Syst. Evol. Microbiol.">
        <title>Chitinibacter fontanus sp. nov., isolated from a spring.</title>
        <authorList>
            <person name="Sheu S.Y."/>
            <person name="Li Y.S."/>
            <person name="Young C.C."/>
            <person name="Chen W.M."/>
        </authorList>
    </citation>
    <scope>NUCLEOTIDE SEQUENCE [LARGE SCALE GENOMIC DNA]</scope>
    <source>
        <strain evidence="2 3">STM-7</strain>
    </source>
</reference>
<keyword evidence="1" id="KW-0732">Signal</keyword>
<dbReference type="InterPro" id="IPR011990">
    <property type="entry name" value="TPR-like_helical_dom_sf"/>
</dbReference>
<gene>
    <name evidence="2" type="ORF">HZU75_15335</name>
</gene>
<evidence type="ECO:0000256" key="1">
    <source>
        <dbReference type="SAM" id="SignalP"/>
    </source>
</evidence>
<dbReference type="PANTHER" id="PTHR12558:SF13">
    <property type="entry name" value="CELL DIVISION CYCLE PROTEIN 27 HOMOLOG"/>
    <property type="match status" value="1"/>
</dbReference>
<dbReference type="SMART" id="SM00028">
    <property type="entry name" value="TPR"/>
    <property type="match status" value="4"/>
</dbReference>
<keyword evidence="3" id="KW-1185">Reference proteome</keyword>
<accession>A0A7D5Z936</accession>
<dbReference type="PANTHER" id="PTHR12558">
    <property type="entry name" value="CELL DIVISION CYCLE 16,23,27"/>
    <property type="match status" value="1"/>
</dbReference>
<dbReference type="EMBL" id="CP058952">
    <property type="protein sequence ID" value="QLI82783.1"/>
    <property type="molecule type" value="Genomic_DNA"/>
</dbReference>
<dbReference type="Proteomes" id="UP000510822">
    <property type="component" value="Chromosome"/>
</dbReference>
<dbReference type="RefSeq" id="WP_180306857.1">
    <property type="nucleotide sequence ID" value="NZ_CP058952.1"/>
</dbReference>
<proteinExistence type="predicted"/>
<dbReference type="Pfam" id="PF13432">
    <property type="entry name" value="TPR_16"/>
    <property type="match status" value="1"/>
</dbReference>
<dbReference type="Gene3D" id="1.25.40.10">
    <property type="entry name" value="Tetratricopeptide repeat domain"/>
    <property type="match status" value="1"/>
</dbReference>
<dbReference type="InterPro" id="IPR019734">
    <property type="entry name" value="TPR_rpt"/>
</dbReference>